<dbReference type="InterPro" id="IPR058205">
    <property type="entry name" value="D-LDH-like"/>
</dbReference>
<accession>A0A167WBK8</accession>
<keyword evidence="4" id="KW-1185">Reference proteome</keyword>
<evidence type="ECO:0000256" key="1">
    <source>
        <dbReference type="ARBA" id="ARBA00023027"/>
    </source>
</evidence>
<sequence length="86" mass="9256">MEKAAHGNHELVFSEEHLNENTADLAKGFDAISLSLADVAAEAVLQKLYTYGAKHIALRAVLSDLIDLPRAKSLALKVPNAPTYSP</sequence>
<dbReference type="PANTHER" id="PTHR43026">
    <property type="entry name" value="2-HYDROXYACID DEHYDROGENASE HOMOLOG 1-RELATED"/>
    <property type="match status" value="1"/>
</dbReference>
<reference evidence="3 4" key="1">
    <citation type="submission" date="2016-03" db="EMBL/GenBank/DDBJ databases">
        <title>Draft genome sequence of Flavobacterium fryxellicola DSM 16209.</title>
        <authorList>
            <person name="Shin S.-K."/>
            <person name="Yi H."/>
        </authorList>
    </citation>
    <scope>NUCLEOTIDE SEQUENCE [LARGE SCALE GENOMIC DNA]</scope>
    <source>
        <strain evidence="3 4">DSM 16209</strain>
    </source>
</reference>
<dbReference type="STRING" id="249352.SAMN05444395_104157"/>
<evidence type="ECO:0000313" key="3">
    <source>
        <dbReference type="EMBL" id="OAB27202.1"/>
    </source>
</evidence>
<dbReference type="GO" id="GO:0008720">
    <property type="term" value="F:D-lactate dehydrogenase (NAD+) activity"/>
    <property type="evidence" value="ECO:0007669"/>
    <property type="project" value="TreeGrafter"/>
</dbReference>
<name>A0A167WBK8_9FLAO</name>
<organism evidence="3 4">
    <name type="scientific">Flavobacterium fryxellicola</name>
    <dbReference type="NCBI Taxonomy" id="249352"/>
    <lineage>
        <taxon>Bacteria</taxon>
        <taxon>Pseudomonadati</taxon>
        <taxon>Bacteroidota</taxon>
        <taxon>Flavobacteriia</taxon>
        <taxon>Flavobacteriales</taxon>
        <taxon>Flavobacteriaceae</taxon>
        <taxon>Flavobacterium</taxon>
    </lineage>
</organism>
<dbReference type="EMBL" id="LVJE01000019">
    <property type="protein sequence ID" value="OAB27202.1"/>
    <property type="molecule type" value="Genomic_DNA"/>
</dbReference>
<evidence type="ECO:0000313" key="4">
    <source>
        <dbReference type="Proteomes" id="UP000077164"/>
    </source>
</evidence>
<dbReference type="OrthoDB" id="9777288at2"/>
<dbReference type="Proteomes" id="UP000077164">
    <property type="component" value="Unassembled WGS sequence"/>
</dbReference>
<dbReference type="AlphaFoldDB" id="A0A167WBK8"/>
<protein>
    <recommendedName>
        <fullName evidence="2">D-isomer specific 2-hydroxyacid dehydrogenase catalytic domain-containing protein</fullName>
    </recommendedName>
</protein>
<feature type="domain" description="D-isomer specific 2-hydroxyacid dehydrogenase catalytic" evidence="2">
    <location>
        <begin position="7"/>
        <end position="86"/>
    </location>
</feature>
<evidence type="ECO:0000259" key="2">
    <source>
        <dbReference type="Pfam" id="PF00389"/>
    </source>
</evidence>
<dbReference type="SUPFAM" id="SSF52283">
    <property type="entry name" value="Formate/glycerate dehydrogenase catalytic domain-like"/>
    <property type="match status" value="1"/>
</dbReference>
<dbReference type="Gene3D" id="3.40.50.720">
    <property type="entry name" value="NAD(P)-binding Rossmann-like Domain"/>
    <property type="match status" value="1"/>
</dbReference>
<gene>
    <name evidence="3" type="ORF">FBFR_11730</name>
</gene>
<proteinExistence type="predicted"/>
<dbReference type="PANTHER" id="PTHR43026:SF1">
    <property type="entry name" value="2-HYDROXYACID DEHYDROGENASE HOMOLOG 1-RELATED"/>
    <property type="match status" value="1"/>
</dbReference>
<dbReference type="RefSeq" id="WP_082854347.1">
    <property type="nucleotide sequence ID" value="NZ_FRDK01000004.1"/>
</dbReference>
<dbReference type="GO" id="GO:0051287">
    <property type="term" value="F:NAD binding"/>
    <property type="evidence" value="ECO:0007669"/>
    <property type="project" value="InterPro"/>
</dbReference>
<dbReference type="Pfam" id="PF00389">
    <property type="entry name" value="2-Hacid_dh"/>
    <property type="match status" value="1"/>
</dbReference>
<comment type="caution">
    <text evidence="3">The sequence shown here is derived from an EMBL/GenBank/DDBJ whole genome shotgun (WGS) entry which is preliminary data.</text>
</comment>
<keyword evidence="1" id="KW-0520">NAD</keyword>
<dbReference type="InterPro" id="IPR006139">
    <property type="entry name" value="D-isomer_2_OHA_DH_cat_dom"/>
</dbReference>